<evidence type="ECO:0000256" key="1">
    <source>
        <dbReference type="ARBA" id="ARBA00005445"/>
    </source>
</evidence>
<evidence type="ECO:0000313" key="4">
    <source>
        <dbReference type="Proteomes" id="UP000620124"/>
    </source>
</evidence>
<keyword evidence="4" id="KW-1185">Reference proteome</keyword>
<evidence type="ECO:0000256" key="2">
    <source>
        <dbReference type="ARBA" id="ARBA00022729"/>
    </source>
</evidence>
<dbReference type="Pfam" id="PF11999">
    <property type="entry name" value="Ice_binding"/>
    <property type="match status" value="1"/>
</dbReference>
<reference evidence="3" key="1">
    <citation type="submission" date="2020-05" db="EMBL/GenBank/DDBJ databases">
        <title>Mycena genomes resolve the evolution of fungal bioluminescence.</title>
        <authorList>
            <person name="Tsai I.J."/>
        </authorList>
    </citation>
    <scope>NUCLEOTIDE SEQUENCE</scope>
    <source>
        <strain evidence="3">CCC161011</strain>
    </source>
</reference>
<sequence length="286" mass="29987">MIANVPTIAWYAAIARVAALGPAAVNLRKAANYAIFTESGVSTFPPSVITGAVAVSPIAATVMTSFSLSSTPASNSLPLAQVTGKLFAADYATRTPANLATAVSDMGTAFKDAIGLVNPNLSNLAVDGSIRGLTLAPGLYKWTSAVNIESNITIKGSAMDTWIFQVTMTLTVVTGIKTVLSGGAFATNIVRVATGAITAETGLHLEGVILGKINITVQTGATANSRLLAQTAVTLRKATVNNQLDHTRPPSPFLLYSYSRCTLSGHYLNCYHRLKKQYLGRSRPRA</sequence>
<name>A0A8H6WRH1_9AGAR</name>
<protein>
    <submittedName>
        <fullName evidence="3">Fungal antifreeze protein exerts hyperactivity By constructing an inequable beta-helix</fullName>
    </submittedName>
</protein>
<dbReference type="EMBL" id="JACAZI010000039">
    <property type="protein sequence ID" value="KAF7326866.1"/>
    <property type="molecule type" value="Genomic_DNA"/>
</dbReference>
<accession>A0A8H6WRH1</accession>
<dbReference type="InterPro" id="IPR021884">
    <property type="entry name" value="Ice-bd_prot"/>
</dbReference>
<comment type="similarity">
    <text evidence="1">Belongs to the ice-binding protein family.</text>
</comment>
<dbReference type="AlphaFoldDB" id="A0A8H6WRH1"/>
<keyword evidence="2" id="KW-0732">Signal</keyword>
<gene>
    <name evidence="3" type="ORF">MVEN_02580500</name>
</gene>
<evidence type="ECO:0000313" key="3">
    <source>
        <dbReference type="EMBL" id="KAF7326866.1"/>
    </source>
</evidence>
<dbReference type="Proteomes" id="UP000620124">
    <property type="component" value="Unassembled WGS sequence"/>
</dbReference>
<proteinExistence type="inferred from homology"/>
<comment type="caution">
    <text evidence="3">The sequence shown here is derived from an EMBL/GenBank/DDBJ whole genome shotgun (WGS) entry which is preliminary data.</text>
</comment>
<organism evidence="3 4">
    <name type="scientific">Mycena venus</name>
    <dbReference type="NCBI Taxonomy" id="2733690"/>
    <lineage>
        <taxon>Eukaryota</taxon>
        <taxon>Fungi</taxon>
        <taxon>Dikarya</taxon>
        <taxon>Basidiomycota</taxon>
        <taxon>Agaricomycotina</taxon>
        <taxon>Agaricomycetes</taxon>
        <taxon>Agaricomycetidae</taxon>
        <taxon>Agaricales</taxon>
        <taxon>Marasmiineae</taxon>
        <taxon>Mycenaceae</taxon>
        <taxon>Mycena</taxon>
    </lineage>
</organism>
<dbReference type="OrthoDB" id="10264374at2759"/>